<dbReference type="GO" id="GO:0016740">
    <property type="term" value="F:transferase activity"/>
    <property type="evidence" value="ECO:0007669"/>
    <property type="project" value="UniProtKB-KW"/>
</dbReference>
<gene>
    <name evidence="2" type="ORF">SAMN04489793_2123</name>
</gene>
<dbReference type="Proteomes" id="UP000182241">
    <property type="component" value="Unassembled WGS sequence"/>
</dbReference>
<feature type="compositionally biased region" description="Basic and acidic residues" evidence="1">
    <location>
        <begin position="362"/>
        <end position="375"/>
    </location>
</feature>
<keyword evidence="3" id="KW-1185">Reference proteome</keyword>
<dbReference type="RefSeq" id="WP_068742199.1">
    <property type="nucleotide sequence ID" value="NZ_CBDRGN010000001.1"/>
</dbReference>
<keyword evidence="2" id="KW-0808">Transferase</keyword>
<dbReference type="InterPro" id="IPR016181">
    <property type="entry name" value="Acyl_CoA_acyltransferase"/>
</dbReference>
<dbReference type="SUPFAM" id="SSF55729">
    <property type="entry name" value="Acyl-CoA N-acyltransferases (Nat)"/>
    <property type="match status" value="1"/>
</dbReference>
<dbReference type="AlphaFoldDB" id="A0A1H4RY95"/>
<feature type="region of interest" description="Disordered" evidence="1">
    <location>
        <begin position="356"/>
        <end position="375"/>
    </location>
</feature>
<dbReference type="Pfam" id="PF13420">
    <property type="entry name" value="Acetyltransf_4"/>
    <property type="match status" value="1"/>
</dbReference>
<sequence>MNTQSHAGRVRIAEHVVELRSLRLSDGASWRKTNLDYEQRLQDAFHEPGVSWDEKHSTAAWAEQWWTARNAENPLISRVLTVDDESGPRVVGQQSVTGPDPRSGHAETLTWVAGLPQSKAVTYWMSAVDVLDTFEQFPRVSAMLAVQPVENRGSLALATSLGFTYLQTARSLRDYAGTPTDHTIYVLHNTAESRRELQKAIDSVAPQELPRSRAALPPAHAAVDLARITVRRIRAKRAARAVPATRSLPARALSDDGLDIVFGDPHDGRYPVTVDGVPMGALQVTGDAGSSTTTIIDWMRRDTPPAIATDVLVAACRAAAERQDTRRLTVALAERHTGAHDPLIAIGFFSEGATLPTLGDEGSPRESWTRLRNDT</sequence>
<accession>A0A1H4RY95</accession>
<evidence type="ECO:0000256" key="1">
    <source>
        <dbReference type="SAM" id="MobiDB-lite"/>
    </source>
</evidence>
<dbReference type="STRING" id="57704.SAMN04489793_2123"/>
<organism evidence="2 3">
    <name type="scientific">Tsukamurella tyrosinosolvens</name>
    <dbReference type="NCBI Taxonomy" id="57704"/>
    <lineage>
        <taxon>Bacteria</taxon>
        <taxon>Bacillati</taxon>
        <taxon>Actinomycetota</taxon>
        <taxon>Actinomycetes</taxon>
        <taxon>Mycobacteriales</taxon>
        <taxon>Tsukamurellaceae</taxon>
        <taxon>Tsukamurella</taxon>
    </lineage>
</organism>
<name>A0A1H4RY95_TSUTY</name>
<dbReference type="EMBL" id="FNSA01000003">
    <property type="protein sequence ID" value="SEC36862.1"/>
    <property type="molecule type" value="Genomic_DNA"/>
</dbReference>
<evidence type="ECO:0000313" key="2">
    <source>
        <dbReference type="EMBL" id="SEC36862.1"/>
    </source>
</evidence>
<evidence type="ECO:0000313" key="3">
    <source>
        <dbReference type="Proteomes" id="UP000182241"/>
    </source>
</evidence>
<dbReference type="Gene3D" id="3.40.630.30">
    <property type="match status" value="1"/>
</dbReference>
<protein>
    <submittedName>
        <fullName evidence="2">Protein N-acetyltransferase, RimJ/RimL family</fullName>
    </submittedName>
</protein>
<proteinExistence type="predicted"/>
<reference evidence="3" key="1">
    <citation type="submission" date="2016-10" db="EMBL/GenBank/DDBJ databases">
        <authorList>
            <person name="Varghese N."/>
            <person name="Submissions S."/>
        </authorList>
    </citation>
    <scope>NUCLEOTIDE SEQUENCE [LARGE SCALE GENOMIC DNA]</scope>
    <source>
        <strain evidence="3">DSM 44234</strain>
    </source>
</reference>